<evidence type="ECO:0000313" key="3">
    <source>
        <dbReference type="Proteomes" id="UP001056716"/>
    </source>
</evidence>
<evidence type="ECO:0000256" key="1">
    <source>
        <dbReference type="SAM" id="Phobius"/>
    </source>
</evidence>
<accession>A0AAE9LRY1</accession>
<feature type="transmembrane region" description="Helical" evidence="1">
    <location>
        <begin position="82"/>
        <end position="103"/>
    </location>
</feature>
<feature type="transmembrane region" description="Helical" evidence="1">
    <location>
        <begin position="211"/>
        <end position="234"/>
    </location>
</feature>
<dbReference type="PANTHER" id="PTHR20992:SF9">
    <property type="entry name" value="AT15442P-RELATED"/>
    <property type="match status" value="1"/>
</dbReference>
<name>A0AAE9LRY1_9GAMM</name>
<feature type="transmembrane region" description="Helical" evidence="1">
    <location>
        <begin position="178"/>
        <end position="199"/>
    </location>
</feature>
<sequence>MTDKKQTPTIIVDDKPEQQWFENLKEKLRYQQAVRENSRKIDHKQVRLNIQTDALPSKTFFIMNALAAIIAAYGLLSDSTAVVIGAMLIAMMLGPISGISLALIDSRWILFRTALQTLVLGMLMIYGIGFLLGILHPNISITNEILARTHPNSLDLMIALAGGAAGAFASVSPRLSVAVVGVAVATALVPPLVASGILLSRAEFRLSANAFLLTFTNIIAIQVSSAMVLWIAGFRRGSNEEVSSKYLEFIKRNRVSLVILFILAIYLSFNLFYTVHNELYKSKITDQLSQTLNNETNIIDTVEFDPQPNFTLARVFIRGVTLPSTQQINELNRTLNTDQNGHPTYVQIRFIPIQILQTQPTKIVPLNPIATEQPTIKTLTQQDPS</sequence>
<dbReference type="RefSeq" id="WP_252221417.1">
    <property type="nucleotide sequence ID" value="NZ_CP098732.1"/>
</dbReference>
<dbReference type="Pfam" id="PF04087">
    <property type="entry name" value="DUF389"/>
    <property type="match status" value="1"/>
</dbReference>
<feature type="transmembrane region" description="Helical" evidence="1">
    <location>
        <begin position="255"/>
        <end position="273"/>
    </location>
</feature>
<feature type="transmembrane region" description="Helical" evidence="1">
    <location>
        <begin position="154"/>
        <end position="171"/>
    </location>
</feature>
<feature type="transmembrane region" description="Helical" evidence="1">
    <location>
        <begin position="59"/>
        <end position="76"/>
    </location>
</feature>
<evidence type="ECO:0000313" key="2">
    <source>
        <dbReference type="EMBL" id="USE83642.1"/>
    </source>
</evidence>
<dbReference type="PANTHER" id="PTHR20992">
    <property type="entry name" value="AT15442P-RELATED"/>
    <property type="match status" value="1"/>
</dbReference>
<dbReference type="KEGG" id="atz:M5E07_02000"/>
<keyword evidence="3" id="KW-1185">Reference proteome</keyword>
<keyword evidence="1" id="KW-0472">Membrane</keyword>
<dbReference type="NCBIfam" id="TIGR00341">
    <property type="entry name" value="TIGR00341 family protein"/>
    <property type="match status" value="1"/>
</dbReference>
<protein>
    <submittedName>
        <fullName evidence="2">TIGR00341 family protein</fullName>
    </submittedName>
</protein>
<keyword evidence="1" id="KW-0812">Transmembrane</keyword>
<dbReference type="AlphaFoldDB" id="A0AAE9LRY1"/>
<dbReference type="InterPro" id="IPR005240">
    <property type="entry name" value="DUF389"/>
</dbReference>
<reference evidence="2" key="1">
    <citation type="submission" date="2022-06" db="EMBL/GenBank/DDBJ databases">
        <title>Isolation, identification and characterization of iprodione-degrading strains in Lhasa, Tibet.</title>
        <authorList>
            <person name="Pan H."/>
        </authorList>
    </citation>
    <scope>NUCLEOTIDE SEQUENCE</scope>
    <source>
        <strain evidence="2">Y-23</strain>
    </source>
</reference>
<gene>
    <name evidence="2" type="ORF">M5E07_02000</name>
</gene>
<dbReference type="Proteomes" id="UP001056716">
    <property type="component" value="Chromosome"/>
</dbReference>
<organism evidence="2 3">
    <name type="scientific">Acinetobacter tibetensis</name>
    <dbReference type="NCBI Taxonomy" id="2943497"/>
    <lineage>
        <taxon>Bacteria</taxon>
        <taxon>Pseudomonadati</taxon>
        <taxon>Pseudomonadota</taxon>
        <taxon>Gammaproteobacteria</taxon>
        <taxon>Moraxellales</taxon>
        <taxon>Moraxellaceae</taxon>
        <taxon>Acinetobacter</taxon>
    </lineage>
</organism>
<proteinExistence type="predicted"/>
<feature type="transmembrane region" description="Helical" evidence="1">
    <location>
        <begin position="115"/>
        <end position="134"/>
    </location>
</feature>
<dbReference type="EMBL" id="CP098732">
    <property type="protein sequence ID" value="USE83642.1"/>
    <property type="molecule type" value="Genomic_DNA"/>
</dbReference>
<keyword evidence="1" id="KW-1133">Transmembrane helix</keyword>